<dbReference type="NCBIfam" id="TIGR00138">
    <property type="entry name" value="rsmG_gidB"/>
    <property type="match status" value="1"/>
</dbReference>
<dbReference type="AlphaFoldDB" id="A0A0D6R7T4"/>
<sequence>MGTCCVYLPLITKFGLDGFRRQPSYFHSHVFHAAKIIRVRSHCTRIPTCRISEIKQTEKNTSHNLTLQDKLNAEQKGQVSLFVDTLLEWSQRMNLTAVGERCAMMERHVEDSLALLPVIEDAYGKHCSATESENLKVVDVGSGAGLPGVILAIARPDWQVTLIESLQKRCCFLEHVVEVSGLSNIQVVHMRAEDAGQNADFREMYDVSVARAVAEMRVLAEYCLPLIRVGGLLVAAKGYNPKEEVENAKKAIDLMGASMLQLCSGNQGTIHDQQFCWQSIRKNK</sequence>
<dbReference type="InterPro" id="IPR003682">
    <property type="entry name" value="rRNA_ssu_MeTfrase_G"/>
</dbReference>
<dbReference type="EMBL" id="GCKF01026050">
    <property type="protein sequence ID" value="JAG98383.1"/>
    <property type="molecule type" value="Transcribed_RNA"/>
</dbReference>
<keyword evidence="5" id="KW-0949">S-adenosyl-L-methionine</keyword>
<evidence type="ECO:0000313" key="6">
    <source>
        <dbReference type="EMBL" id="JAG98383.1"/>
    </source>
</evidence>
<evidence type="ECO:0000256" key="3">
    <source>
        <dbReference type="ARBA" id="ARBA00022603"/>
    </source>
</evidence>
<keyword evidence="4" id="KW-0808">Transferase</keyword>
<evidence type="ECO:0000256" key="4">
    <source>
        <dbReference type="ARBA" id="ARBA00022679"/>
    </source>
</evidence>
<accession>A0A0D6R7T4</accession>
<dbReference type="FunFam" id="3.40.50.150:FF:000041">
    <property type="entry name" value="Ribosomal RNA small subunit methyltransferase G"/>
    <property type="match status" value="1"/>
</dbReference>
<dbReference type="Pfam" id="PF02527">
    <property type="entry name" value="GidB"/>
    <property type="match status" value="1"/>
</dbReference>
<keyword evidence="1" id="KW-0963">Cytoplasm</keyword>
<organism evidence="6">
    <name type="scientific">Araucaria cunninghamii</name>
    <name type="common">Hoop pine</name>
    <name type="synonym">Moreton Bay pine</name>
    <dbReference type="NCBI Taxonomy" id="56994"/>
    <lineage>
        <taxon>Eukaryota</taxon>
        <taxon>Viridiplantae</taxon>
        <taxon>Streptophyta</taxon>
        <taxon>Embryophyta</taxon>
        <taxon>Tracheophyta</taxon>
        <taxon>Spermatophyta</taxon>
        <taxon>Pinopsida</taxon>
        <taxon>Pinidae</taxon>
        <taxon>Conifers II</taxon>
        <taxon>Araucariales</taxon>
        <taxon>Araucariaceae</taxon>
        <taxon>Araucaria</taxon>
    </lineage>
</organism>
<dbReference type="GO" id="GO:0070043">
    <property type="term" value="F:rRNA (guanine-N7-)-methyltransferase activity"/>
    <property type="evidence" value="ECO:0007669"/>
    <property type="project" value="TreeGrafter"/>
</dbReference>
<evidence type="ECO:0000256" key="5">
    <source>
        <dbReference type="ARBA" id="ARBA00022691"/>
    </source>
</evidence>
<dbReference type="InterPro" id="IPR029063">
    <property type="entry name" value="SAM-dependent_MTases_sf"/>
</dbReference>
<proteinExistence type="inferred from homology"/>
<dbReference type="GO" id="GO:0005829">
    <property type="term" value="C:cytosol"/>
    <property type="evidence" value="ECO:0007669"/>
    <property type="project" value="TreeGrafter"/>
</dbReference>
<evidence type="ECO:0000256" key="2">
    <source>
        <dbReference type="ARBA" id="ARBA00022552"/>
    </source>
</evidence>
<reference evidence="6" key="1">
    <citation type="submission" date="2015-03" db="EMBL/GenBank/DDBJ databases">
        <title>A transcriptome of Araucaria cunninghamii, an australian fine timber species.</title>
        <authorList>
            <person name="Jing Yi C.J.Y."/>
            <person name="Yin San L.Y.S."/>
            <person name="Abdul Karim S.S."/>
            <person name="Wan Azmi N.N."/>
            <person name="Hercus R.R."/>
            <person name="Croft L.L."/>
        </authorList>
    </citation>
    <scope>NUCLEOTIDE SEQUENCE</scope>
    <source>
        <strain evidence="6">MI0301</strain>
        <tissue evidence="6">Leaf</tissue>
    </source>
</reference>
<dbReference type="HAMAP" id="MF_00074">
    <property type="entry name" value="16SrRNA_methyltr_G"/>
    <property type="match status" value="1"/>
</dbReference>
<dbReference type="SUPFAM" id="SSF53335">
    <property type="entry name" value="S-adenosyl-L-methionine-dependent methyltransferases"/>
    <property type="match status" value="1"/>
</dbReference>
<keyword evidence="3" id="KW-0489">Methyltransferase</keyword>
<dbReference type="PANTHER" id="PTHR31760:SF0">
    <property type="entry name" value="S-ADENOSYL-L-METHIONINE-DEPENDENT METHYLTRANSFERASES SUPERFAMILY PROTEIN"/>
    <property type="match status" value="1"/>
</dbReference>
<evidence type="ECO:0008006" key="7">
    <source>
        <dbReference type="Google" id="ProtNLM"/>
    </source>
</evidence>
<name>A0A0D6R7T4_ARACU</name>
<dbReference type="CDD" id="cd02440">
    <property type="entry name" value="AdoMet_MTases"/>
    <property type="match status" value="1"/>
</dbReference>
<protein>
    <recommendedName>
        <fullName evidence="7">Ribosomal RNA small subunit methyltransferase G</fullName>
    </recommendedName>
</protein>
<dbReference type="PANTHER" id="PTHR31760">
    <property type="entry name" value="S-ADENOSYL-L-METHIONINE-DEPENDENT METHYLTRANSFERASES SUPERFAMILY PROTEIN"/>
    <property type="match status" value="1"/>
</dbReference>
<dbReference type="Gene3D" id="3.40.50.150">
    <property type="entry name" value="Vaccinia Virus protein VP39"/>
    <property type="match status" value="1"/>
</dbReference>
<evidence type="ECO:0000256" key="1">
    <source>
        <dbReference type="ARBA" id="ARBA00022490"/>
    </source>
</evidence>
<keyword evidence="2" id="KW-0698">rRNA processing</keyword>